<reference evidence="1 4" key="1">
    <citation type="submission" date="2018-06" db="EMBL/GenBank/DDBJ databases">
        <authorList>
            <consortium name="Pathogen Informatics"/>
            <person name="Doyle S."/>
        </authorList>
    </citation>
    <scope>NUCLEOTIDE SEQUENCE [LARGE SCALE GENOMIC DNA]</scope>
    <source>
        <strain evidence="1 4">NCTC11296</strain>
    </source>
</reference>
<gene>
    <name evidence="1" type="ORF">NCTC11296_00977</name>
    <name evidence="2" type="ORF">NCTC11296_02447</name>
    <name evidence="3" type="ORF">NCTC11296_03174</name>
</gene>
<dbReference type="EMBL" id="UGHK01000003">
    <property type="protein sequence ID" value="STO92038.1"/>
    <property type="molecule type" value="Genomic_DNA"/>
</dbReference>
<evidence type="ECO:0000313" key="4">
    <source>
        <dbReference type="Proteomes" id="UP000254465"/>
    </source>
</evidence>
<evidence type="ECO:0000313" key="2">
    <source>
        <dbReference type="EMBL" id="STO72519.1"/>
    </source>
</evidence>
<accession>A0A377I8F6</accession>
<dbReference type="EMBL" id="UGHK01000002">
    <property type="protein sequence ID" value="STO71082.1"/>
    <property type="molecule type" value="Genomic_DNA"/>
</dbReference>
<protein>
    <submittedName>
        <fullName evidence="1">Uncharacterized protein</fullName>
    </submittedName>
</protein>
<dbReference type="RefSeq" id="WP_017805651.1">
    <property type="nucleotide sequence ID" value="NZ_RQXP01000001.1"/>
</dbReference>
<dbReference type="EMBL" id="UGHK01000002">
    <property type="protein sequence ID" value="STO72519.1"/>
    <property type="molecule type" value="Genomic_DNA"/>
</dbReference>
<sequence>MTTQKQSELALKLDMMIGQLQQAVRAINTGNYIAAGVYLELVQNQLPKARWQVVRG</sequence>
<organism evidence="1 4">
    <name type="scientific">Avibacterium paragallinarum</name>
    <name type="common">Haemophilus gallinarum</name>
    <dbReference type="NCBI Taxonomy" id="728"/>
    <lineage>
        <taxon>Bacteria</taxon>
        <taxon>Pseudomonadati</taxon>
        <taxon>Pseudomonadota</taxon>
        <taxon>Gammaproteobacteria</taxon>
        <taxon>Pasteurellales</taxon>
        <taxon>Pasteurellaceae</taxon>
        <taxon>Avibacterium</taxon>
    </lineage>
</organism>
<evidence type="ECO:0000313" key="1">
    <source>
        <dbReference type="EMBL" id="STO71082.1"/>
    </source>
</evidence>
<evidence type="ECO:0000313" key="3">
    <source>
        <dbReference type="EMBL" id="STO92038.1"/>
    </source>
</evidence>
<proteinExistence type="predicted"/>
<dbReference type="Proteomes" id="UP000254465">
    <property type="component" value="Unassembled WGS sequence"/>
</dbReference>
<dbReference type="AlphaFoldDB" id="A0A377I8F6"/>
<name>A0A377I8F6_AVIPA</name>